<dbReference type="RefSeq" id="WP_120170033.1">
    <property type="nucleotide sequence ID" value="NZ_MCIB01000034.1"/>
</dbReference>
<protein>
    <submittedName>
        <fullName evidence="1">Uncharacterized protein</fullName>
    </submittedName>
</protein>
<keyword evidence="2" id="KW-1185">Reference proteome</keyword>
<dbReference type="EMBL" id="MCIB01000034">
    <property type="protein sequence ID" value="RKD30562.1"/>
    <property type="molecule type" value="Genomic_DNA"/>
</dbReference>
<sequence>MNNKLPSKGSSVTDLTDDKKGSKGIGTMLLPFMAILLTNQGGFNFKKLNLDTNLDEKIEMLDRIKNYFYYNDQVNLCKAKDVLEILNKMKKIKREKYNEEVSASTVDQLTRDERKERIIEELINYSEGKNRDIMEKALTVKKNLQQVQTKVLSNRENAVSSVDSSIEPLIMVAKSFEPVMNESSRKTIRKLEKIIRILRESDDEF</sequence>
<evidence type="ECO:0000313" key="1">
    <source>
        <dbReference type="EMBL" id="RKD30562.1"/>
    </source>
</evidence>
<evidence type="ECO:0000313" key="2">
    <source>
        <dbReference type="Proteomes" id="UP000284177"/>
    </source>
</evidence>
<comment type="caution">
    <text evidence="1">The sequence shown here is derived from an EMBL/GenBank/DDBJ whole genome shotgun (WGS) entry which is preliminary data.</text>
</comment>
<dbReference type="AlphaFoldDB" id="A0A419SZ71"/>
<accession>A0A419SZ71</accession>
<reference evidence="1 2" key="1">
    <citation type="submission" date="2016-08" db="EMBL/GenBank/DDBJ databases">
        <title>Novel Firmicutes and Novel Genomes.</title>
        <authorList>
            <person name="Poppleton D.I."/>
            <person name="Gribaldo S."/>
        </authorList>
    </citation>
    <scope>NUCLEOTIDE SEQUENCE [LARGE SCALE GENOMIC DNA]</scope>
    <source>
        <strain evidence="1 2">CTT3</strain>
    </source>
</reference>
<organism evidence="1 2">
    <name type="scientific">Thermohalobacter berrensis</name>
    <dbReference type="NCBI Taxonomy" id="99594"/>
    <lineage>
        <taxon>Bacteria</taxon>
        <taxon>Bacillati</taxon>
        <taxon>Bacillota</taxon>
        <taxon>Tissierellia</taxon>
        <taxon>Tissierellales</taxon>
        <taxon>Thermohalobacteraceae</taxon>
        <taxon>Thermohalobacter</taxon>
    </lineage>
</organism>
<name>A0A419SZ71_9FIRM</name>
<dbReference type="Proteomes" id="UP000284177">
    <property type="component" value="Unassembled WGS sequence"/>
</dbReference>
<proteinExistence type="predicted"/>
<gene>
    <name evidence="1" type="ORF">BET03_04290</name>
</gene>